<comment type="caution">
    <text evidence="1">The sequence shown here is derived from an EMBL/GenBank/DDBJ whole genome shotgun (WGS) entry which is preliminary data.</text>
</comment>
<keyword evidence="2" id="KW-1185">Reference proteome</keyword>
<accession>A0ACC0KXQ2</accession>
<dbReference type="Proteomes" id="UP001064048">
    <property type="component" value="Chromosome 27"/>
</dbReference>
<evidence type="ECO:0000313" key="2">
    <source>
        <dbReference type="Proteomes" id="UP001064048"/>
    </source>
</evidence>
<evidence type="ECO:0000313" key="1">
    <source>
        <dbReference type="EMBL" id="KAI8441262.1"/>
    </source>
</evidence>
<reference evidence="1 2" key="1">
    <citation type="journal article" date="2022" name="Genome Biol. Evol.">
        <title>The Spruce Budworm Genome: Reconstructing the Evolutionary History of Antifreeze Proteins.</title>
        <authorList>
            <person name="Beliveau C."/>
            <person name="Gagne P."/>
            <person name="Picq S."/>
            <person name="Vernygora O."/>
            <person name="Keeling C.I."/>
            <person name="Pinkney K."/>
            <person name="Doucet D."/>
            <person name="Wen F."/>
            <person name="Johnston J.S."/>
            <person name="Maaroufi H."/>
            <person name="Boyle B."/>
            <person name="Laroche J."/>
            <person name="Dewar K."/>
            <person name="Juretic N."/>
            <person name="Blackburn G."/>
            <person name="Nisole A."/>
            <person name="Brunet B."/>
            <person name="Brandao M."/>
            <person name="Lumley L."/>
            <person name="Duan J."/>
            <person name="Quan G."/>
            <person name="Lucarotti C.J."/>
            <person name="Roe A.D."/>
            <person name="Sperling F.A.H."/>
            <person name="Levesque R.C."/>
            <person name="Cusson M."/>
        </authorList>
    </citation>
    <scope>NUCLEOTIDE SEQUENCE [LARGE SCALE GENOMIC DNA]</scope>
    <source>
        <strain evidence="1">Glfc:IPQL:Cfum</strain>
    </source>
</reference>
<name>A0ACC0KXQ2_CHOFU</name>
<gene>
    <name evidence="1" type="ORF">MSG28_014903</name>
</gene>
<protein>
    <submittedName>
        <fullName evidence="1">Uncharacterized protein</fullName>
    </submittedName>
</protein>
<sequence length="586" mass="67395">MSDQEETYCRLCAETTPLTQLISAEDDVAISSKVNTKMLWINIDVSSSILPTTICFSCFDLLEKTWTFLHNVRTAQARLASIFRKKTNEDRSSPILHDLKPLDDTDIGKPVDKNWDEFQSTKHEVKEENHEHLESFTTVDANTLLEINFQVKTERLSDDEQFNDLAHSDRFSSDDDAPLSGKNKVNRESKLTINNLDLTWEDYMCRCAICDAQCKNIESLRLHALQIHTCCCVFKCSDCGKVIASYRSFVNHVRMHVKSLRHCCEYCNNRFSSLTHLKNHINNNHRHSYLTTCHNCGCNFETQELLQDHVLIYSKVQKKHRKRDELEGELKCEHCNKEFKSRSNLQQHKLVHTDRNREFSCHVCGKMFFTKGTLSTHMMTHEDTKPHKCEFCPMAFRARGNLLSHISLHSGAKPFVCEQCGKSFRVKRHLKSHSIVHTDLMPYVCQYCNKAFRFKTRLNLHIRQHTGAKPYNCFFCQRDFTNGSNFKKHMKRRHNIDTSKKKYNNIVSKEEIGQIAQIGQIGHSNMVSKNEVGQIAQIGQIGHSNMVSKNEVGRIAQIGQMGHSNVISKNEIGQIAQIGPIGQIGS</sequence>
<dbReference type="EMBL" id="CM046127">
    <property type="protein sequence ID" value="KAI8441262.1"/>
    <property type="molecule type" value="Genomic_DNA"/>
</dbReference>
<proteinExistence type="predicted"/>
<organism evidence="1 2">
    <name type="scientific">Choristoneura fumiferana</name>
    <name type="common">Spruce budworm moth</name>
    <name type="synonym">Archips fumiferana</name>
    <dbReference type="NCBI Taxonomy" id="7141"/>
    <lineage>
        <taxon>Eukaryota</taxon>
        <taxon>Metazoa</taxon>
        <taxon>Ecdysozoa</taxon>
        <taxon>Arthropoda</taxon>
        <taxon>Hexapoda</taxon>
        <taxon>Insecta</taxon>
        <taxon>Pterygota</taxon>
        <taxon>Neoptera</taxon>
        <taxon>Endopterygota</taxon>
        <taxon>Lepidoptera</taxon>
        <taxon>Glossata</taxon>
        <taxon>Ditrysia</taxon>
        <taxon>Tortricoidea</taxon>
        <taxon>Tortricidae</taxon>
        <taxon>Tortricinae</taxon>
        <taxon>Choristoneura</taxon>
    </lineage>
</organism>